<evidence type="ECO:0000313" key="2">
    <source>
        <dbReference type="Proteomes" id="UP001151760"/>
    </source>
</evidence>
<proteinExistence type="predicted"/>
<gene>
    <name evidence="1" type="ORF">Tco_0706045</name>
</gene>
<reference evidence="1" key="2">
    <citation type="submission" date="2022-01" db="EMBL/GenBank/DDBJ databases">
        <authorList>
            <person name="Yamashiro T."/>
            <person name="Shiraishi A."/>
            <person name="Satake H."/>
            <person name="Nakayama K."/>
        </authorList>
    </citation>
    <scope>NUCLEOTIDE SEQUENCE</scope>
</reference>
<evidence type="ECO:0000313" key="1">
    <source>
        <dbReference type="EMBL" id="GJS73204.1"/>
    </source>
</evidence>
<sequence length="86" mass="10318">MRTDELLKFSNGTLNNDQTALHDIAKGIRIEYLAKRKRSGIEKQRARVMIQDIKKRLFQRRLMRNLEKFVGEREYGNDLRLLERTI</sequence>
<organism evidence="1 2">
    <name type="scientific">Tanacetum coccineum</name>
    <dbReference type="NCBI Taxonomy" id="301880"/>
    <lineage>
        <taxon>Eukaryota</taxon>
        <taxon>Viridiplantae</taxon>
        <taxon>Streptophyta</taxon>
        <taxon>Embryophyta</taxon>
        <taxon>Tracheophyta</taxon>
        <taxon>Spermatophyta</taxon>
        <taxon>Magnoliopsida</taxon>
        <taxon>eudicotyledons</taxon>
        <taxon>Gunneridae</taxon>
        <taxon>Pentapetalae</taxon>
        <taxon>asterids</taxon>
        <taxon>campanulids</taxon>
        <taxon>Asterales</taxon>
        <taxon>Asteraceae</taxon>
        <taxon>Asteroideae</taxon>
        <taxon>Anthemideae</taxon>
        <taxon>Anthemidinae</taxon>
        <taxon>Tanacetum</taxon>
    </lineage>
</organism>
<name>A0ABQ4Y6D3_9ASTR</name>
<reference evidence="1" key="1">
    <citation type="journal article" date="2022" name="Int. J. Mol. Sci.">
        <title>Draft Genome of Tanacetum Coccineum: Genomic Comparison of Closely Related Tanacetum-Family Plants.</title>
        <authorList>
            <person name="Yamashiro T."/>
            <person name="Shiraishi A."/>
            <person name="Nakayama K."/>
            <person name="Satake H."/>
        </authorList>
    </citation>
    <scope>NUCLEOTIDE SEQUENCE</scope>
</reference>
<dbReference type="EMBL" id="BQNB010010137">
    <property type="protein sequence ID" value="GJS73204.1"/>
    <property type="molecule type" value="Genomic_DNA"/>
</dbReference>
<comment type="caution">
    <text evidence="1">The sequence shown here is derived from an EMBL/GenBank/DDBJ whole genome shotgun (WGS) entry which is preliminary data.</text>
</comment>
<keyword evidence="2" id="KW-1185">Reference proteome</keyword>
<protein>
    <submittedName>
        <fullName evidence="1">Uncharacterized protein</fullName>
    </submittedName>
</protein>
<dbReference type="Proteomes" id="UP001151760">
    <property type="component" value="Unassembled WGS sequence"/>
</dbReference>
<accession>A0ABQ4Y6D3</accession>